<keyword evidence="2" id="KW-1185">Reference proteome</keyword>
<organism evidence="1 2">
    <name type="scientific">Paramecium sonneborni</name>
    <dbReference type="NCBI Taxonomy" id="65129"/>
    <lineage>
        <taxon>Eukaryota</taxon>
        <taxon>Sar</taxon>
        <taxon>Alveolata</taxon>
        <taxon>Ciliophora</taxon>
        <taxon>Intramacronucleata</taxon>
        <taxon>Oligohymenophorea</taxon>
        <taxon>Peniculida</taxon>
        <taxon>Parameciidae</taxon>
        <taxon>Paramecium</taxon>
    </lineage>
</organism>
<reference evidence="1" key="1">
    <citation type="submission" date="2021-01" db="EMBL/GenBank/DDBJ databases">
        <authorList>
            <consortium name="Genoscope - CEA"/>
            <person name="William W."/>
        </authorList>
    </citation>
    <scope>NUCLEOTIDE SEQUENCE</scope>
</reference>
<comment type="caution">
    <text evidence="1">The sequence shown here is derived from an EMBL/GenBank/DDBJ whole genome shotgun (WGS) entry which is preliminary data.</text>
</comment>
<accession>A0A8S1LCY1</accession>
<dbReference type="EMBL" id="CAJJDN010000016">
    <property type="protein sequence ID" value="CAD8062556.1"/>
    <property type="molecule type" value="Genomic_DNA"/>
</dbReference>
<dbReference type="Proteomes" id="UP000692954">
    <property type="component" value="Unassembled WGS sequence"/>
</dbReference>
<gene>
    <name evidence="1" type="ORF">PSON_ATCC_30995.1.T0160401</name>
</gene>
<sequence>MNQDSVVLEKTKKKTKRFDKHNQPILKGVSAKAVTFRDQIEGIPIQDIYLVERLQYQEQKKKCSCSCAIQ</sequence>
<dbReference type="AlphaFoldDB" id="A0A8S1LCY1"/>
<name>A0A8S1LCY1_9CILI</name>
<protein>
    <submittedName>
        <fullName evidence="1">Uncharacterized protein</fullName>
    </submittedName>
</protein>
<evidence type="ECO:0000313" key="1">
    <source>
        <dbReference type="EMBL" id="CAD8062556.1"/>
    </source>
</evidence>
<dbReference type="OrthoDB" id="290620at2759"/>
<proteinExistence type="predicted"/>
<evidence type="ECO:0000313" key="2">
    <source>
        <dbReference type="Proteomes" id="UP000692954"/>
    </source>
</evidence>